<dbReference type="PANTHER" id="PTHR11439">
    <property type="entry name" value="GAG-POL-RELATED RETROTRANSPOSON"/>
    <property type="match status" value="1"/>
</dbReference>
<evidence type="ECO:0000259" key="1">
    <source>
        <dbReference type="Pfam" id="PF25597"/>
    </source>
</evidence>
<evidence type="ECO:0000313" key="2">
    <source>
        <dbReference type="EMBL" id="KAB2632058.1"/>
    </source>
</evidence>
<dbReference type="GO" id="GO:0003676">
    <property type="term" value="F:nucleic acid binding"/>
    <property type="evidence" value="ECO:0007669"/>
    <property type="project" value="InterPro"/>
</dbReference>
<organism evidence="2 3">
    <name type="scientific">Pyrus ussuriensis x Pyrus communis</name>
    <dbReference type="NCBI Taxonomy" id="2448454"/>
    <lineage>
        <taxon>Eukaryota</taxon>
        <taxon>Viridiplantae</taxon>
        <taxon>Streptophyta</taxon>
        <taxon>Embryophyta</taxon>
        <taxon>Tracheophyta</taxon>
        <taxon>Spermatophyta</taxon>
        <taxon>Magnoliopsida</taxon>
        <taxon>eudicotyledons</taxon>
        <taxon>Gunneridae</taxon>
        <taxon>Pentapetalae</taxon>
        <taxon>rosids</taxon>
        <taxon>fabids</taxon>
        <taxon>Rosales</taxon>
        <taxon>Rosaceae</taxon>
        <taxon>Amygdaloideae</taxon>
        <taxon>Maleae</taxon>
        <taxon>Pyrus</taxon>
    </lineage>
</organism>
<gene>
    <name evidence="2" type="ORF">D8674_028305</name>
</gene>
<dbReference type="InterPro" id="IPR057670">
    <property type="entry name" value="SH3_retrovirus"/>
</dbReference>
<reference evidence="2 3" key="1">
    <citation type="submission" date="2019-09" db="EMBL/GenBank/DDBJ databases">
        <authorList>
            <person name="Ou C."/>
        </authorList>
    </citation>
    <scope>NUCLEOTIDE SEQUENCE [LARGE SCALE GENOMIC DNA]</scope>
    <source>
        <strain evidence="2">S2</strain>
        <tissue evidence="2">Leaf</tissue>
    </source>
</reference>
<dbReference type="AlphaFoldDB" id="A0A5N5HWX0"/>
<keyword evidence="3" id="KW-1185">Reference proteome</keyword>
<dbReference type="InterPro" id="IPR036397">
    <property type="entry name" value="RNaseH_sf"/>
</dbReference>
<feature type="domain" description="Retroviral polymerase SH3-like" evidence="1">
    <location>
        <begin position="74"/>
        <end position="113"/>
    </location>
</feature>
<dbReference type="InterPro" id="IPR012337">
    <property type="entry name" value="RNaseH-like_sf"/>
</dbReference>
<dbReference type="Pfam" id="PF25597">
    <property type="entry name" value="SH3_retrovirus"/>
    <property type="match status" value="1"/>
</dbReference>
<dbReference type="Proteomes" id="UP000327157">
    <property type="component" value="Chromosome 6"/>
</dbReference>
<proteinExistence type="predicted"/>
<dbReference type="PANTHER" id="PTHR11439:SF463">
    <property type="entry name" value="REVERSE TRANSCRIPTASE TY1_COPIA-TYPE DOMAIN-CONTAINING PROTEIN"/>
    <property type="match status" value="1"/>
</dbReference>
<reference evidence="3" key="2">
    <citation type="submission" date="2019-10" db="EMBL/GenBank/DDBJ databases">
        <title>A de novo genome assembly of a pear dwarfing rootstock.</title>
        <authorList>
            <person name="Wang F."/>
            <person name="Wang J."/>
            <person name="Li S."/>
            <person name="Zhang Y."/>
            <person name="Fang M."/>
            <person name="Ma L."/>
            <person name="Zhao Y."/>
            <person name="Jiang S."/>
        </authorList>
    </citation>
    <scope>NUCLEOTIDE SEQUENCE [LARGE SCALE GENOMIC DNA]</scope>
</reference>
<accession>A0A5N5HWX0</accession>
<sequence length="419" mass="47300">MAKSHHASFPISDSKDTLPFDLIHSDVWGPAKVTSNGFHWFITFIDDCTRLTCVFLMKNKSDVPLLLQEFCAMRSKLNAYALRCVFIGYANNQNGYKCYHPLTQKTYITMDLPVSMSNELPFDDRLHASGMSNELPNDGSSSDGSSNTLVQDSDIHEFDVKNDFLHDDLNEEVYMDLSPGIEPSPGKLTGDDQKKIQRLQKYLATEFEMKELGELKYFLGIKGRLIYLSHTRPNIAYAVSVISQFMHSPNEAHMDMASGRGLVFSKNGHLNVEGRKQKVVARSSAKAEFRDQLADVLTKTGRGRKKRGKRIILLNDNKASGPSPHASFVQEQPPLLRLHPTRGWKDKTLVNKVWKSFSSEFGRYQTELTDIRNIEIPTRPYLLMRHHISNAPLGVGGCILDQGGLKTTLSLKNIYVKVF</sequence>
<comment type="caution">
    <text evidence="2">The sequence shown here is derived from an EMBL/GenBank/DDBJ whole genome shotgun (WGS) entry which is preliminary data.</text>
</comment>
<dbReference type="SUPFAM" id="SSF53098">
    <property type="entry name" value="Ribonuclease H-like"/>
    <property type="match status" value="1"/>
</dbReference>
<protein>
    <submittedName>
        <fullName evidence="2">Polyprotein (Retrotrasposon protein)</fullName>
    </submittedName>
</protein>
<dbReference type="Gene3D" id="3.30.420.10">
    <property type="entry name" value="Ribonuclease H-like superfamily/Ribonuclease H"/>
    <property type="match status" value="1"/>
</dbReference>
<reference evidence="2 3" key="3">
    <citation type="submission" date="2019-11" db="EMBL/GenBank/DDBJ databases">
        <title>A de novo genome assembly of a pear dwarfing rootstock.</title>
        <authorList>
            <person name="Wang F."/>
            <person name="Wang J."/>
            <person name="Li S."/>
            <person name="Zhang Y."/>
            <person name="Fang M."/>
            <person name="Ma L."/>
            <person name="Zhao Y."/>
            <person name="Jiang S."/>
        </authorList>
    </citation>
    <scope>NUCLEOTIDE SEQUENCE [LARGE SCALE GENOMIC DNA]</scope>
    <source>
        <strain evidence="2">S2</strain>
        <tissue evidence="2">Leaf</tissue>
    </source>
</reference>
<dbReference type="OrthoDB" id="1750639at2759"/>
<dbReference type="EMBL" id="SMOL01000120">
    <property type="protein sequence ID" value="KAB2632058.1"/>
    <property type="molecule type" value="Genomic_DNA"/>
</dbReference>
<evidence type="ECO:0000313" key="3">
    <source>
        <dbReference type="Proteomes" id="UP000327157"/>
    </source>
</evidence>
<name>A0A5N5HWX0_9ROSA</name>